<name>A0AAV4K006_9GAST</name>
<proteinExistence type="predicted"/>
<gene>
    <name evidence="2" type="ORF">ElyMa_005289400</name>
</gene>
<feature type="signal peptide" evidence="1">
    <location>
        <begin position="1"/>
        <end position="22"/>
    </location>
</feature>
<dbReference type="AlphaFoldDB" id="A0AAV4K006"/>
<evidence type="ECO:0000313" key="2">
    <source>
        <dbReference type="EMBL" id="GFS27639.1"/>
    </source>
</evidence>
<sequence length="146" mass="16517">MATKSCLLYRALLTFLLSEPDAFRFPELCFSGPSSRFRRIGQRGDPIRSRRLPLSGPRVSHTHNHLLFYPGPEPSVKTVMPLGRPGRLSVTSGACFASRVCHHSARLACRDHEQRESRLLLSRHGTIKHAVLRYTRGDLMRLLNVS</sequence>
<evidence type="ECO:0000256" key="1">
    <source>
        <dbReference type="SAM" id="SignalP"/>
    </source>
</evidence>
<organism evidence="2 3">
    <name type="scientific">Elysia marginata</name>
    <dbReference type="NCBI Taxonomy" id="1093978"/>
    <lineage>
        <taxon>Eukaryota</taxon>
        <taxon>Metazoa</taxon>
        <taxon>Spiralia</taxon>
        <taxon>Lophotrochozoa</taxon>
        <taxon>Mollusca</taxon>
        <taxon>Gastropoda</taxon>
        <taxon>Heterobranchia</taxon>
        <taxon>Euthyneura</taxon>
        <taxon>Panpulmonata</taxon>
        <taxon>Sacoglossa</taxon>
        <taxon>Placobranchoidea</taxon>
        <taxon>Plakobranchidae</taxon>
        <taxon>Elysia</taxon>
    </lineage>
</organism>
<comment type="caution">
    <text evidence="2">The sequence shown here is derived from an EMBL/GenBank/DDBJ whole genome shotgun (WGS) entry which is preliminary data.</text>
</comment>
<keyword evidence="1" id="KW-0732">Signal</keyword>
<keyword evidence="3" id="KW-1185">Reference proteome</keyword>
<accession>A0AAV4K006</accession>
<evidence type="ECO:0000313" key="3">
    <source>
        <dbReference type="Proteomes" id="UP000762676"/>
    </source>
</evidence>
<reference evidence="2 3" key="1">
    <citation type="journal article" date="2021" name="Elife">
        <title>Chloroplast acquisition without the gene transfer in kleptoplastic sea slugs, Plakobranchus ocellatus.</title>
        <authorList>
            <person name="Maeda T."/>
            <person name="Takahashi S."/>
            <person name="Yoshida T."/>
            <person name="Shimamura S."/>
            <person name="Takaki Y."/>
            <person name="Nagai Y."/>
            <person name="Toyoda A."/>
            <person name="Suzuki Y."/>
            <person name="Arimoto A."/>
            <person name="Ishii H."/>
            <person name="Satoh N."/>
            <person name="Nishiyama T."/>
            <person name="Hasebe M."/>
            <person name="Maruyama T."/>
            <person name="Minagawa J."/>
            <person name="Obokata J."/>
            <person name="Shigenobu S."/>
        </authorList>
    </citation>
    <scope>NUCLEOTIDE SEQUENCE [LARGE SCALE GENOMIC DNA]</scope>
</reference>
<feature type="chain" id="PRO_5043495371" description="Secreted protein" evidence="1">
    <location>
        <begin position="23"/>
        <end position="146"/>
    </location>
</feature>
<protein>
    <recommendedName>
        <fullName evidence="4">Secreted protein</fullName>
    </recommendedName>
</protein>
<dbReference type="EMBL" id="BMAT01010546">
    <property type="protein sequence ID" value="GFS27639.1"/>
    <property type="molecule type" value="Genomic_DNA"/>
</dbReference>
<evidence type="ECO:0008006" key="4">
    <source>
        <dbReference type="Google" id="ProtNLM"/>
    </source>
</evidence>
<dbReference type="Proteomes" id="UP000762676">
    <property type="component" value="Unassembled WGS sequence"/>
</dbReference>